<comment type="caution">
    <text evidence="3">The sequence shown here is derived from an EMBL/GenBank/DDBJ whole genome shotgun (WGS) entry which is preliminary data.</text>
</comment>
<comment type="similarity">
    <text evidence="1 2">Belongs to the phospholipid scramblase family.</text>
</comment>
<evidence type="ECO:0000256" key="2">
    <source>
        <dbReference type="RuleBase" id="RU363116"/>
    </source>
</evidence>
<comment type="cofactor">
    <cofactor evidence="2">
        <name>Ca(2+)</name>
        <dbReference type="ChEBI" id="CHEBI:29108"/>
    </cofactor>
</comment>
<evidence type="ECO:0000313" key="4">
    <source>
        <dbReference type="Proteomes" id="UP000683360"/>
    </source>
</evidence>
<dbReference type="InterPro" id="IPR005552">
    <property type="entry name" value="Scramblase"/>
</dbReference>
<name>A0A8S3QB24_MYTED</name>
<sequence>MAQIRPHDDTVDAMKRLENLDEIIVKQHLMNFGVKDDSSCCWRLCCSRTRPLVIRINSNDHKTLMELKRPYRCSGPLCCCCLQFLSLKSSNGFKLGEIKQNMGNNQSFAVRYGSGTEICTLIKDESSNTFKIKTKEKDVGILQDLSHAFTEENKSGTTNEFKLSCMYTLYAELDMGASKIGLGIII</sequence>
<keyword evidence="2" id="KW-0106">Calcium</keyword>
<comment type="function">
    <text evidence="2">May mediate accelerated ATP-independent bidirectional transbilayer migration of phospholipids upon binding calcium ions that results in a loss of phospholipid asymmetry in the plasma membrane.</text>
</comment>
<dbReference type="EMBL" id="CAJPWZ010000447">
    <property type="protein sequence ID" value="CAG2192817.1"/>
    <property type="molecule type" value="Genomic_DNA"/>
</dbReference>
<dbReference type="GO" id="GO:0005886">
    <property type="term" value="C:plasma membrane"/>
    <property type="evidence" value="ECO:0007669"/>
    <property type="project" value="TreeGrafter"/>
</dbReference>
<dbReference type="GO" id="GO:0017128">
    <property type="term" value="F:phospholipid scramblase activity"/>
    <property type="evidence" value="ECO:0007669"/>
    <property type="project" value="InterPro"/>
</dbReference>
<dbReference type="OrthoDB" id="6155086at2759"/>
<evidence type="ECO:0000313" key="3">
    <source>
        <dbReference type="EMBL" id="CAG2192817.1"/>
    </source>
</evidence>
<reference evidence="3" key="1">
    <citation type="submission" date="2021-03" db="EMBL/GenBank/DDBJ databases">
        <authorList>
            <person name="Bekaert M."/>
        </authorList>
    </citation>
    <scope>NUCLEOTIDE SEQUENCE</scope>
</reference>
<evidence type="ECO:0000256" key="1">
    <source>
        <dbReference type="ARBA" id="ARBA00005350"/>
    </source>
</evidence>
<accession>A0A8S3QB24</accession>
<dbReference type="Proteomes" id="UP000683360">
    <property type="component" value="Unassembled WGS sequence"/>
</dbReference>
<dbReference type="AlphaFoldDB" id="A0A8S3QB24"/>
<keyword evidence="2" id="KW-0449">Lipoprotein</keyword>
<protein>
    <recommendedName>
        <fullName evidence="2">Phospholipid scramblase</fullName>
    </recommendedName>
</protein>
<proteinExistence type="inferred from homology"/>
<dbReference type="PANTHER" id="PTHR23248">
    <property type="entry name" value="PHOSPHOLIPID SCRAMBLASE-RELATED"/>
    <property type="match status" value="1"/>
</dbReference>
<gene>
    <name evidence="3" type="ORF">MEDL_7960</name>
</gene>
<keyword evidence="4" id="KW-1185">Reference proteome</keyword>
<dbReference type="Pfam" id="PF03803">
    <property type="entry name" value="Scramblase"/>
    <property type="match status" value="1"/>
</dbReference>
<dbReference type="PANTHER" id="PTHR23248:SF9">
    <property type="entry name" value="PHOSPHOLIPID SCRAMBLASE"/>
    <property type="match status" value="1"/>
</dbReference>
<keyword evidence="2" id="KW-0564">Palmitate</keyword>
<organism evidence="3 4">
    <name type="scientific">Mytilus edulis</name>
    <name type="common">Blue mussel</name>
    <dbReference type="NCBI Taxonomy" id="6550"/>
    <lineage>
        <taxon>Eukaryota</taxon>
        <taxon>Metazoa</taxon>
        <taxon>Spiralia</taxon>
        <taxon>Lophotrochozoa</taxon>
        <taxon>Mollusca</taxon>
        <taxon>Bivalvia</taxon>
        <taxon>Autobranchia</taxon>
        <taxon>Pteriomorphia</taxon>
        <taxon>Mytilida</taxon>
        <taxon>Mytiloidea</taxon>
        <taxon>Mytilidae</taxon>
        <taxon>Mytilinae</taxon>
        <taxon>Mytilus</taxon>
    </lineage>
</organism>